<dbReference type="RefSeq" id="WP_111917908.1">
    <property type="nucleotide sequence ID" value="NZ_CP030280.1"/>
</dbReference>
<evidence type="ECO:0000256" key="1">
    <source>
        <dbReference type="ARBA" id="ARBA00006594"/>
    </source>
</evidence>
<feature type="binding site" evidence="7">
    <location>
        <position position="10"/>
    </location>
    <ligand>
        <name>S-adenosyl-L-methionine</name>
        <dbReference type="ChEBI" id="CHEBI:59789"/>
    </ligand>
</feature>
<gene>
    <name evidence="9" type="ORF">DQQ01_01685</name>
</gene>
<accession>A0A2Z4U7P8</accession>
<dbReference type="GO" id="GO:0009307">
    <property type="term" value="P:DNA restriction-modification system"/>
    <property type="evidence" value="ECO:0007669"/>
    <property type="project" value="InterPro"/>
</dbReference>
<dbReference type="PANTHER" id="PTHR30481">
    <property type="entry name" value="DNA ADENINE METHYLASE"/>
    <property type="match status" value="1"/>
</dbReference>
<evidence type="ECO:0000256" key="8">
    <source>
        <dbReference type="RuleBase" id="RU361257"/>
    </source>
</evidence>
<dbReference type="InterPro" id="IPR012263">
    <property type="entry name" value="M_m6A_EcoRV"/>
</dbReference>
<proteinExistence type="inferred from homology"/>
<dbReference type="NCBIfam" id="TIGR00571">
    <property type="entry name" value="dam"/>
    <property type="match status" value="1"/>
</dbReference>
<evidence type="ECO:0000313" key="9">
    <source>
        <dbReference type="EMBL" id="AWY97075.1"/>
    </source>
</evidence>
<evidence type="ECO:0000256" key="2">
    <source>
        <dbReference type="ARBA" id="ARBA00011900"/>
    </source>
</evidence>
<protein>
    <recommendedName>
        <fullName evidence="2 8">Site-specific DNA-methyltransferase (adenine-specific)</fullName>
        <ecNumber evidence="2 8">2.1.1.72</ecNumber>
    </recommendedName>
</protein>
<dbReference type="InterPro" id="IPR029063">
    <property type="entry name" value="SAM-dependent_MTases_sf"/>
</dbReference>
<feature type="binding site" evidence="7">
    <location>
        <position position="65"/>
    </location>
    <ligand>
        <name>S-adenosyl-L-methionine</name>
        <dbReference type="ChEBI" id="CHEBI:59789"/>
    </ligand>
</feature>
<evidence type="ECO:0000256" key="6">
    <source>
        <dbReference type="ARBA" id="ARBA00047942"/>
    </source>
</evidence>
<dbReference type="Gene3D" id="3.40.50.150">
    <property type="entry name" value="Vaccinia Virus protein VP39"/>
    <property type="match status" value="1"/>
</dbReference>
<dbReference type="PRINTS" id="PR00505">
    <property type="entry name" value="D12N6MTFRASE"/>
</dbReference>
<reference evidence="10" key="1">
    <citation type="submission" date="2018-06" db="EMBL/GenBank/DDBJ databases">
        <title>Description of Blautia argi sp. nov., a new anaerobic isolated from dog feces.</title>
        <authorList>
            <person name="Chang Y.-H."/>
            <person name="Paek J."/>
            <person name="Shin Y."/>
        </authorList>
    </citation>
    <scope>NUCLEOTIDE SEQUENCE [LARGE SCALE GENOMIC DNA]</scope>
    <source>
        <strain evidence="10">KCTC 15426</strain>
    </source>
</reference>
<dbReference type="PIRSF" id="PIRSF000398">
    <property type="entry name" value="M_m6A_EcoRV"/>
    <property type="match status" value="1"/>
</dbReference>
<dbReference type="REBASE" id="257240">
    <property type="entry name" value="M.Bsp15426ORF1685P"/>
</dbReference>
<evidence type="ECO:0000313" key="10">
    <source>
        <dbReference type="Proteomes" id="UP000250003"/>
    </source>
</evidence>
<dbReference type="EC" id="2.1.1.72" evidence="2 8"/>
<dbReference type="EMBL" id="CP030280">
    <property type="protein sequence ID" value="AWY97075.1"/>
    <property type="molecule type" value="Genomic_DNA"/>
</dbReference>
<dbReference type="PANTHER" id="PTHR30481:SF3">
    <property type="entry name" value="DNA ADENINE METHYLASE"/>
    <property type="match status" value="1"/>
</dbReference>
<dbReference type="InterPro" id="IPR012327">
    <property type="entry name" value="MeTrfase_D12"/>
</dbReference>
<keyword evidence="4 8" id="KW-0808">Transferase</keyword>
<dbReference type="InterPro" id="IPR023095">
    <property type="entry name" value="Ade_MeTrfase_dom_2"/>
</dbReference>
<dbReference type="GO" id="GO:0006298">
    <property type="term" value="P:mismatch repair"/>
    <property type="evidence" value="ECO:0007669"/>
    <property type="project" value="TreeGrafter"/>
</dbReference>
<dbReference type="Gene3D" id="1.10.1020.10">
    <property type="entry name" value="Adenine-specific Methyltransferase, Domain 2"/>
    <property type="match status" value="1"/>
</dbReference>
<comment type="catalytic activity">
    <reaction evidence="6 8">
        <text>a 2'-deoxyadenosine in DNA + S-adenosyl-L-methionine = an N(6)-methyl-2'-deoxyadenosine in DNA + S-adenosyl-L-homocysteine + H(+)</text>
        <dbReference type="Rhea" id="RHEA:15197"/>
        <dbReference type="Rhea" id="RHEA-COMP:12418"/>
        <dbReference type="Rhea" id="RHEA-COMP:12419"/>
        <dbReference type="ChEBI" id="CHEBI:15378"/>
        <dbReference type="ChEBI" id="CHEBI:57856"/>
        <dbReference type="ChEBI" id="CHEBI:59789"/>
        <dbReference type="ChEBI" id="CHEBI:90615"/>
        <dbReference type="ChEBI" id="CHEBI:90616"/>
        <dbReference type="EC" id="2.1.1.72"/>
    </reaction>
</comment>
<dbReference type="KEGG" id="blau:DQQ01_01685"/>
<dbReference type="SUPFAM" id="SSF53335">
    <property type="entry name" value="S-adenosyl-L-methionine-dependent methyltransferases"/>
    <property type="match status" value="1"/>
</dbReference>
<evidence type="ECO:0000256" key="3">
    <source>
        <dbReference type="ARBA" id="ARBA00022603"/>
    </source>
</evidence>
<keyword evidence="5 8" id="KW-0949">S-adenosyl-L-methionine</keyword>
<keyword evidence="3 8" id="KW-0489">Methyltransferase</keyword>
<evidence type="ECO:0000256" key="5">
    <source>
        <dbReference type="ARBA" id="ARBA00022691"/>
    </source>
</evidence>
<dbReference type="InterPro" id="IPR002052">
    <property type="entry name" value="DNA_methylase_N6_adenine_CS"/>
</dbReference>
<dbReference type="GO" id="GO:1904047">
    <property type="term" value="F:S-adenosyl-L-methionine binding"/>
    <property type="evidence" value="ECO:0007669"/>
    <property type="project" value="TreeGrafter"/>
</dbReference>
<dbReference type="PROSITE" id="PS00092">
    <property type="entry name" value="N6_MTASE"/>
    <property type="match status" value="1"/>
</dbReference>
<evidence type="ECO:0000256" key="7">
    <source>
        <dbReference type="PIRSR" id="PIRSR000398-1"/>
    </source>
</evidence>
<comment type="similarity">
    <text evidence="1 8">Belongs to the N(4)/N(6)-methyltransferase family.</text>
</comment>
<keyword evidence="10" id="KW-1185">Reference proteome</keyword>
<organism evidence="9 10">
    <name type="scientific">Blautia argi</name>
    <dbReference type="NCBI Taxonomy" id="1912897"/>
    <lineage>
        <taxon>Bacteria</taxon>
        <taxon>Bacillati</taxon>
        <taxon>Bacillota</taxon>
        <taxon>Clostridia</taxon>
        <taxon>Lachnospirales</taxon>
        <taxon>Lachnospiraceae</taxon>
        <taxon>Blautia</taxon>
    </lineage>
</organism>
<feature type="binding site" evidence="7">
    <location>
        <position position="192"/>
    </location>
    <ligand>
        <name>S-adenosyl-L-methionine</name>
        <dbReference type="ChEBI" id="CHEBI:59789"/>
    </ligand>
</feature>
<dbReference type="AlphaFoldDB" id="A0A2Z4U7P8"/>
<dbReference type="GO" id="GO:0009007">
    <property type="term" value="F:site-specific DNA-methyltransferase (adenine-specific) activity"/>
    <property type="evidence" value="ECO:0007669"/>
    <property type="project" value="UniProtKB-UniRule"/>
</dbReference>
<sequence>MSKVPALLKWIGNKQRFAETIISYMPEQFNNYYEPFLGSGAVMAQLLYQNSTTSTPSFTHSYASDILPFLIDIFNIVKYDPQQIKNYYSKEIEDYYKDPSNKYNEIRDRFNSNHNALDFCLLSRTCYSGIIRFRKADGYMSTPKGPHNPIKPETFSKRVDLWHDLIKNSTFSTMSFEECMDKAQPGDVVYCDPPYTHSQSIIYGAQTFNIETLFNKIAECKARGVYVMLSINGTRESNKKDISVTPPMGLFEREIFVNCGTSMIDRLQNAGQTMQNEVVHDKLLLTW</sequence>
<dbReference type="GO" id="GO:0043565">
    <property type="term" value="F:sequence-specific DNA binding"/>
    <property type="evidence" value="ECO:0007669"/>
    <property type="project" value="TreeGrafter"/>
</dbReference>
<dbReference type="GO" id="GO:0032259">
    <property type="term" value="P:methylation"/>
    <property type="evidence" value="ECO:0007669"/>
    <property type="project" value="UniProtKB-KW"/>
</dbReference>
<evidence type="ECO:0000256" key="4">
    <source>
        <dbReference type="ARBA" id="ARBA00022679"/>
    </source>
</evidence>
<dbReference type="Proteomes" id="UP000250003">
    <property type="component" value="Chromosome"/>
</dbReference>
<dbReference type="Pfam" id="PF02086">
    <property type="entry name" value="MethyltransfD12"/>
    <property type="match status" value="1"/>
</dbReference>
<dbReference type="OrthoDB" id="9805629at2"/>
<name>A0A2Z4U7P8_9FIRM</name>
<feature type="binding site" evidence="7">
    <location>
        <position position="14"/>
    </location>
    <ligand>
        <name>S-adenosyl-L-methionine</name>
        <dbReference type="ChEBI" id="CHEBI:59789"/>
    </ligand>
</feature>